<dbReference type="Proteomes" id="UP000245946">
    <property type="component" value="Unassembled WGS sequence"/>
</dbReference>
<dbReference type="GeneID" id="37271175"/>
<protein>
    <submittedName>
        <fullName evidence="2">Uncharacterized protein</fullName>
    </submittedName>
</protein>
<sequence>MLLISSWARLRRCAPRAAALRMRACAQHLEHSGLCTLTLAAAAWLGSASQHPCGRSPAGLAKQQQQRSRDAAQHPTPSF</sequence>
<dbReference type="AlphaFoldDB" id="A0A316YZK8"/>
<evidence type="ECO:0000313" key="3">
    <source>
        <dbReference type="Proteomes" id="UP000245946"/>
    </source>
</evidence>
<proteinExistence type="predicted"/>
<accession>A0A316YZK8</accession>
<organism evidence="2 3">
    <name type="scientific">Tilletiopsis washingtonensis</name>
    <dbReference type="NCBI Taxonomy" id="58919"/>
    <lineage>
        <taxon>Eukaryota</taxon>
        <taxon>Fungi</taxon>
        <taxon>Dikarya</taxon>
        <taxon>Basidiomycota</taxon>
        <taxon>Ustilaginomycotina</taxon>
        <taxon>Exobasidiomycetes</taxon>
        <taxon>Entylomatales</taxon>
        <taxon>Entylomatales incertae sedis</taxon>
        <taxon>Tilletiopsis</taxon>
    </lineage>
</organism>
<reference evidence="2 3" key="1">
    <citation type="journal article" date="2018" name="Mol. Biol. Evol.">
        <title>Broad Genomic Sampling Reveals a Smut Pathogenic Ancestry of the Fungal Clade Ustilaginomycotina.</title>
        <authorList>
            <person name="Kijpornyongpan T."/>
            <person name="Mondo S.J."/>
            <person name="Barry K."/>
            <person name="Sandor L."/>
            <person name="Lee J."/>
            <person name="Lipzen A."/>
            <person name="Pangilinan J."/>
            <person name="LaButti K."/>
            <person name="Hainaut M."/>
            <person name="Henrissat B."/>
            <person name="Grigoriev I.V."/>
            <person name="Spatafora J.W."/>
            <person name="Aime M.C."/>
        </authorList>
    </citation>
    <scope>NUCLEOTIDE SEQUENCE [LARGE SCALE GENOMIC DNA]</scope>
    <source>
        <strain evidence="2 3">MCA 4186</strain>
    </source>
</reference>
<feature type="region of interest" description="Disordered" evidence="1">
    <location>
        <begin position="48"/>
        <end position="79"/>
    </location>
</feature>
<keyword evidence="3" id="KW-1185">Reference proteome</keyword>
<gene>
    <name evidence="2" type="ORF">FA09DRAFT_332879</name>
</gene>
<evidence type="ECO:0000256" key="1">
    <source>
        <dbReference type="SAM" id="MobiDB-lite"/>
    </source>
</evidence>
<dbReference type="EMBL" id="KZ819311">
    <property type="protein sequence ID" value="PWN94582.1"/>
    <property type="molecule type" value="Genomic_DNA"/>
</dbReference>
<dbReference type="RefSeq" id="XP_025594861.1">
    <property type="nucleotide sequence ID" value="XM_025743631.1"/>
</dbReference>
<name>A0A316YZK8_9BASI</name>
<evidence type="ECO:0000313" key="2">
    <source>
        <dbReference type="EMBL" id="PWN94582.1"/>
    </source>
</evidence>